<dbReference type="PANTHER" id="PTHR35710:SF1">
    <property type="entry name" value="OBP3-RESPONSIVE PROTEIN 4 (ORG4)"/>
    <property type="match status" value="1"/>
</dbReference>
<keyword evidence="4" id="KW-1185">Reference proteome</keyword>
<dbReference type="Proteomes" id="UP001605036">
    <property type="component" value="Unassembled WGS sequence"/>
</dbReference>
<evidence type="ECO:0000256" key="1">
    <source>
        <dbReference type="SAM" id="MobiDB-lite"/>
    </source>
</evidence>
<feature type="domain" description="DUF7781" evidence="2">
    <location>
        <begin position="170"/>
        <end position="272"/>
    </location>
</feature>
<organism evidence="3 4">
    <name type="scientific">Riccia fluitans</name>
    <dbReference type="NCBI Taxonomy" id="41844"/>
    <lineage>
        <taxon>Eukaryota</taxon>
        <taxon>Viridiplantae</taxon>
        <taxon>Streptophyta</taxon>
        <taxon>Embryophyta</taxon>
        <taxon>Marchantiophyta</taxon>
        <taxon>Marchantiopsida</taxon>
        <taxon>Marchantiidae</taxon>
        <taxon>Marchantiales</taxon>
        <taxon>Ricciaceae</taxon>
        <taxon>Riccia</taxon>
    </lineage>
</organism>
<gene>
    <name evidence="3" type="ORF">R1flu_001535</name>
</gene>
<accession>A0ABD1Y3J3</accession>
<dbReference type="InterPro" id="IPR056683">
    <property type="entry name" value="DUF7781"/>
</dbReference>
<sequence>MNQETSTTSPVEKRASPWLFVGLGNPGSKYQGTRHNVSFDMIDAIAEAEGISLFTIQFKALLGKACRRRLESRNTRRYQRQDSKTNNTFLNVLKERVQAVLDAQQSSSPRHSSTGNVSDPLSPQFHEVPTSSHQHASLRNQSRELQMFPLQTGADPVVLERGTHEPRPAAWQDFYSIDWTPKDVFLKFRQQVEGYQLGANFEFDGFKIDGFNTKFVFKPTKGDRKWKLICEPKPGDLRLLTKKLPIGPLLNIQVGIGHDWINHTTGLECGICSTRSSWLLADPRAQNALGHLEKFATFLQSAGKLSNGCHPLPDLEQGLSMSNICSLKS</sequence>
<dbReference type="Gene3D" id="3.40.50.1470">
    <property type="entry name" value="Peptidyl-tRNA hydrolase"/>
    <property type="match status" value="1"/>
</dbReference>
<dbReference type="InterPro" id="IPR036416">
    <property type="entry name" value="Pept_tRNA_hydro_sf"/>
</dbReference>
<protein>
    <recommendedName>
        <fullName evidence="2">DUF7781 domain-containing protein</fullName>
    </recommendedName>
</protein>
<feature type="region of interest" description="Disordered" evidence="1">
    <location>
        <begin position="102"/>
        <end position="137"/>
    </location>
</feature>
<dbReference type="AlphaFoldDB" id="A0ABD1Y3J3"/>
<evidence type="ECO:0000313" key="4">
    <source>
        <dbReference type="Proteomes" id="UP001605036"/>
    </source>
</evidence>
<dbReference type="Pfam" id="PF01195">
    <property type="entry name" value="Pept_tRNA_hydro"/>
    <property type="match status" value="1"/>
</dbReference>
<feature type="compositionally biased region" description="Polar residues" evidence="1">
    <location>
        <begin position="103"/>
        <end position="121"/>
    </location>
</feature>
<dbReference type="SUPFAM" id="SSF53178">
    <property type="entry name" value="Peptidyl-tRNA hydrolase-like"/>
    <property type="match status" value="1"/>
</dbReference>
<evidence type="ECO:0000313" key="3">
    <source>
        <dbReference type="EMBL" id="KAL2621330.1"/>
    </source>
</evidence>
<proteinExistence type="predicted"/>
<name>A0ABD1Y3J3_9MARC</name>
<comment type="caution">
    <text evidence="3">The sequence shown here is derived from an EMBL/GenBank/DDBJ whole genome shotgun (WGS) entry which is preliminary data.</text>
</comment>
<dbReference type="InterPro" id="IPR001328">
    <property type="entry name" value="Pept_tRNA_hydro"/>
</dbReference>
<dbReference type="PANTHER" id="PTHR35710">
    <property type="entry name" value="OBP3-RESPONSIVE PROTEIN 4 (ORG4)"/>
    <property type="match status" value="1"/>
</dbReference>
<dbReference type="Pfam" id="PF25003">
    <property type="entry name" value="DUF7781"/>
    <property type="match status" value="1"/>
</dbReference>
<reference evidence="3 4" key="1">
    <citation type="submission" date="2024-09" db="EMBL/GenBank/DDBJ databases">
        <title>Chromosome-scale assembly of Riccia fluitans.</title>
        <authorList>
            <person name="Paukszto L."/>
            <person name="Sawicki J."/>
            <person name="Karawczyk K."/>
            <person name="Piernik-Szablinska J."/>
            <person name="Szczecinska M."/>
            <person name="Mazdziarz M."/>
        </authorList>
    </citation>
    <scope>NUCLEOTIDE SEQUENCE [LARGE SCALE GENOMIC DNA]</scope>
    <source>
        <strain evidence="3">Rf_01</strain>
        <tissue evidence="3">Aerial parts of the thallus</tissue>
    </source>
</reference>
<evidence type="ECO:0000259" key="2">
    <source>
        <dbReference type="Pfam" id="PF25003"/>
    </source>
</evidence>
<dbReference type="EMBL" id="JBHFFA010000006">
    <property type="protein sequence ID" value="KAL2621330.1"/>
    <property type="molecule type" value="Genomic_DNA"/>
</dbReference>